<name>A0ABW9VZ61_9BURK</name>
<accession>A0ABW9VZ61</accession>
<proteinExistence type="predicted"/>
<keyword evidence="2" id="KW-1185">Reference proteome</keyword>
<evidence type="ECO:0000313" key="1">
    <source>
        <dbReference type="EMBL" id="MYN26944.1"/>
    </source>
</evidence>
<protein>
    <submittedName>
        <fullName evidence="1">Uncharacterized protein</fullName>
    </submittedName>
</protein>
<comment type="caution">
    <text evidence="1">The sequence shown here is derived from an EMBL/GenBank/DDBJ whole genome shotgun (WGS) entry which is preliminary data.</text>
</comment>
<dbReference type="Proteomes" id="UP000642144">
    <property type="component" value="Unassembled WGS sequence"/>
</dbReference>
<organism evidence="1 2">
    <name type="scientific">Duganella levis</name>
    <dbReference type="NCBI Taxonomy" id="2692169"/>
    <lineage>
        <taxon>Bacteria</taxon>
        <taxon>Pseudomonadati</taxon>
        <taxon>Pseudomonadota</taxon>
        <taxon>Betaproteobacteria</taxon>
        <taxon>Burkholderiales</taxon>
        <taxon>Oxalobacteraceae</taxon>
        <taxon>Telluria group</taxon>
        <taxon>Duganella</taxon>
    </lineage>
</organism>
<dbReference type="EMBL" id="WWCT01000007">
    <property type="protein sequence ID" value="MYN26944.1"/>
    <property type="molecule type" value="Genomic_DNA"/>
</dbReference>
<gene>
    <name evidence="1" type="ORF">GTP69_11040</name>
</gene>
<evidence type="ECO:0000313" key="2">
    <source>
        <dbReference type="Proteomes" id="UP000642144"/>
    </source>
</evidence>
<reference evidence="1 2" key="1">
    <citation type="submission" date="2019-12" db="EMBL/GenBank/DDBJ databases">
        <title>Novel species isolated from a subtropical stream in China.</title>
        <authorList>
            <person name="Lu H."/>
        </authorList>
    </citation>
    <scope>NUCLEOTIDE SEQUENCE [LARGE SCALE GENOMIC DNA]</scope>
    <source>
        <strain evidence="1 2">CY42W</strain>
    </source>
</reference>
<sequence>MQSRTNQRFSEAVEQAVVIDALSGAATAWAFLEAHDMPRETILRVLSTASVRRRGDTPTATTIEKCR</sequence>
<dbReference type="RefSeq" id="WP_161054948.1">
    <property type="nucleotide sequence ID" value="NZ_WWCT01000007.1"/>
</dbReference>